<dbReference type="OrthoDB" id="8886319at2759"/>
<feature type="coiled-coil region" evidence="2">
    <location>
        <begin position="93"/>
        <end position="166"/>
    </location>
</feature>
<feature type="compositionally biased region" description="Acidic residues" evidence="3">
    <location>
        <begin position="1412"/>
        <end position="1421"/>
    </location>
</feature>
<feature type="compositionally biased region" description="Basic and acidic residues" evidence="3">
    <location>
        <begin position="1423"/>
        <end position="1432"/>
    </location>
</feature>
<dbReference type="Pfam" id="PF00038">
    <property type="entry name" value="Filament"/>
    <property type="match status" value="1"/>
</dbReference>
<feature type="compositionally biased region" description="Acidic residues" evidence="3">
    <location>
        <begin position="1368"/>
        <end position="1377"/>
    </location>
</feature>
<feature type="compositionally biased region" description="Basic and acidic residues" evidence="3">
    <location>
        <begin position="785"/>
        <end position="815"/>
    </location>
</feature>
<dbReference type="SMART" id="SM01391">
    <property type="entry name" value="Filament"/>
    <property type="match status" value="1"/>
</dbReference>
<feature type="compositionally biased region" description="Acidic residues" evidence="3">
    <location>
        <begin position="1034"/>
        <end position="1056"/>
    </location>
</feature>
<feature type="region of interest" description="Disordered" evidence="3">
    <location>
        <begin position="1032"/>
        <end position="1093"/>
    </location>
</feature>
<dbReference type="PROSITE" id="PS51842">
    <property type="entry name" value="IF_ROD_2"/>
    <property type="match status" value="1"/>
</dbReference>
<dbReference type="GO" id="GO:0019215">
    <property type="term" value="F:intermediate filament binding"/>
    <property type="evidence" value="ECO:0007669"/>
    <property type="project" value="InterPro"/>
</dbReference>
<dbReference type="InterPro" id="IPR031211">
    <property type="entry name" value="Nestin"/>
</dbReference>
<feature type="compositionally biased region" description="Polar residues" evidence="3">
    <location>
        <begin position="1597"/>
        <end position="1621"/>
    </location>
</feature>
<dbReference type="RefSeq" id="XP_041430057.1">
    <property type="nucleotide sequence ID" value="XM_041574123.1"/>
</dbReference>
<keyword evidence="4" id="KW-1185">Reference proteome</keyword>
<dbReference type="PROSITE" id="PS00226">
    <property type="entry name" value="IF_ROD_1"/>
    <property type="match status" value="1"/>
</dbReference>
<dbReference type="PANTHER" id="PTHR47051:SF1">
    <property type="entry name" value="NESTIN"/>
    <property type="match status" value="1"/>
</dbReference>
<gene>
    <name evidence="5" type="primary">nes.S</name>
    <name evidence="5" type="synonym">nes</name>
</gene>
<evidence type="ECO:0000313" key="5">
    <source>
        <dbReference type="RefSeq" id="XP_041430057.1"/>
    </source>
</evidence>
<dbReference type="InterPro" id="IPR039008">
    <property type="entry name" value="IF_rod_dom"/>
</dbReference>
<feature type="region of interest" description="Disordered" evidence="3">
    <location>
        <begin position="1340"/>
        <end position="1506"/>
    </location>
</feature>
<evidence type="ECO:0000256" key="3">
    <source>
        <dbReference type="SAM" id="MobiDB-lite"/>
    </source>
</evidence>
<dbReference type="CTD" id="397776"/>
<feature type="region of interest" description="Disordered" evidence="3">
    <location>
        <begin position="343"/>
        <end position="371"/>
    </location>
</feature>
<evidence type="ECO:0000313" key="4">
    <source>
        <dbReference type="Proteomes" id="UP000186698"/>
    </source>
</evidence>
<evidence type="ECO:0000256" key="1">
    <source>
        <dbReference type="RuleBase" id="RU000685"/>
    </source>
</evidence>
<feature type="compositionally biased region" description="Acidic residues" evidence="3">
    <location>
        <begin position="1496"/>
        <end position="1505"/>
    </location>
</feature>
<dbReference type="GO" id="GO:0005882">
    <property type="term" value="C:intermediate filament"/>
    <property type="evidence" value="ECO:0000318"/>
    <property type="project" value="GO_Central"/>
</dbReference>
<keyword evidence="2" id="KW-0175">Coiled coil</keyword>
<dbReference type="Bgee" id="397776">
    <property type="expression patterns" value="Expressed in heart and 14 other cell types or tissues"/>
</dbReference>
<dbReference type="GeneID" id="397776"/>
<organism evidence="4 5">
    <name type="scientific">Xenopus laevis</name>
    <name type="common">African clawed frog</name>
    <dbReference type="NCBI Taxonomy" id="8355"/>
    <lineage>
        <taxon>Eukaryota</taxon>
        <taxon>Metazoa</taxon>
        <taxon>Chordata</taxon>
        <taxon>Craniata</taxon>
        <taxon>Vertebrata</taxon>
        <taxon>Euteleostomi</taxon>
        <taxon>Amphibia</taxon>
        <taxon>Batrachia</taxon>
        <taxon>Anura</taxon>
        <taxon>Pipoidea</taxon>
        <taxon>Pipidae</taxon>
        <taxon>Xenopodinae</taxon>
        <taxon>Xenopus</taxon>
        <taxon>Xenopus</taxon>
    </lineage>
</organism>
<dbReference type="PANTHER" id="PTHR47051">
    <property type="entry name" value="NESTIN"/>
    <property type="match status" value="1"/>
</dbReference>
<proteinExistence type="inferred from homology"/>
<keyword evidence="1" id="KW-0403">Intermediate filament</keyword>
<feature type="compositionally biased region" description="Basic and acidic residues" evidence="3">
    <location>
        <begin position="1386"/>
        <end position="1398"/>
    </location>
</feature>
<feature type="coiled-coil region" evidence="2">
    <location>
        <begin position="197"/>
        <end position="291"/>
    </location>
</feature>
<feature type="compositionally biased region" description="Polar residues" evidence="3">
    <location>
        <begin position="1433"/>
        <end position="1442"/>
    </location>
</feature>
<dbReference type="Proteomes" id="UP000186698">
    <property type="component" value="Chromosome 8S"/>
</dbReference>
<dbReference type="GO" id="GO:0031730">
    <property type="term" value="F:CCR5 chemokine receptor binding"/>
    <property type="evidence" value="ECO:0000318"/>
    <property type="project" value="GO_Central"/>
</dbReference>
<feature type="compositionally biased region" description="Basic and acidic residues" evidence="3">
    <location>
        <begin position="1698"/>
        <end position="1709"/>
    </location>
</feature>
<feature type="compositionally biased region" description="Acidic residues" evidence="3">
    <location>
        <begin position="1340"/>
        <end position="1351"/>
    </location>
</feature>
<sequence>MEGYLASVSLGEESTQMWSLNKRLEAYLSRVKALEEENELLRKEIHSLRSSKSERCWKKKHHKEMMKLRDALDDGHREMVQAEMVRDSIYEEIEFVKQRCLEEKQAREDAKKELSESKKLLEEETRAQIWLKERLGQLEAELEDILRDHEEEKALMEEEIASFSQRLENFRVAPVAFKPVEVDDYARKLSEIWQGAVEEYKSEVSVLEAGLSESKENLRKVLEENKQNRLLLQSLDKELVSLKRRKEALEDLLSKQWQEQKEEEEKLQLEAEALEQEKQDLRGQIAEVLEDRQQLMHLKMSLSLEVATYRSLLEAESTRIYTDYRGSYTFNDSMLEHNNIRRRQSEDTRKTVSKDHRQSYSKKQIGDKNELQRPSLNNFSTVKSSAVPVRTSPVTKEFQKVSSVLQSQGLKYTKAPQVKEVQTVSTVKSNLETRTFSGDAFRRAQVETRKTDEQVIKKDALGLNDLNKNTGFKEEKDIQKPGFMDHVVSKSVSSTEHKVPEIDPLESALKSLEEDLSSVSSTFNAGQSSNLEAIKDVLGEPICLENLQNEIAFEKESPGTNAEADPIEEVISESVSYQTVHFEKQELSNLLEIENTHENHVQDATQAFNSCEQDGHDRASTLENNEPDVQQYIRTLESNEIKESKIPSDNTEEAEIISKSRKVFLENEYIPVSKDDLTEFTSHLENDSESSQSFDSKLFENKSTEDQLITNLKSNTQENIFQSNQEHLENLEFDSVVPDTVKFMYPQENNLLEEENVYGDGELVQMATDENIINQSSDQLLLSDHSHHEETKTSESIAVEHNRMESEHAEVDKSSEIPVEISENVSVEEIIHEISDVEEDTKQEFEDERVGEQINQNNQESTVDLDGSVYSQEENSQLEEDEVSISEQIEKDFEINEQECLKSDQIREAFDTEEVDHQVVDFMQEQSFEREVGQLNNIKQEVDYLQNYDEDSFQNNDEPQELESCDLQEQKIKLEEENQLSENEGNQNFGGNDIEEFSQQGYDTDEICQETIGNQVSAQLLCESDINQDKLSMEDEEEQNNPETEDNIGLEQESDQENTRSNEGTKFSQEECDVVFKPEDMSDKSEYSGQQEDLDKQVTDFSLNEQANNDLLEKEEVILHHADDQRSVNDEITIDEKLSERIIDNELATVDVNESLAANKEQVDLFTDEYAVDDNVGMQDDDSGQYQTKEDLFVDGNNIIEKIEIQQTSVLNQEICERVDNVDEDISGEAKNESVEMNDVVDLVPEAKVTGDEQISPLQDEKLNLETMEDTKDNDGQLCLEKENETEYIEVTDSPQFATDLSHDAGRELTVDQNSANLQFCENPTETLIAHHIEYETVADSDLESTEEQVQETEHIPFKPEDSKMENENSESEESVDSQEISLNSHKSEEFEISKDYQLEQTLPDVTPLPNLEDEFEDLTEQPDVHEEHQNNDDSGASTFITSVDEDKEREVRESVSKDEESNEEEFGDVLSVDKTSQVEVTTLSGLAQEPSYLGDNEESEDSMENAEILNENPSNDIVDFMVSQMTETKIIIAEQVTEQTEVTLQFDDAPNKLTENLNAREKETYDYESNEENIEFTNENQSASPANDIVDENQSEDSVISDNEGTTSSYEDLPNATSISHVVALEESNISTTEQSSTDTKRMTYEGYEITSLQNVEDNAQETEKEFPSGVPLGQEDSRSEDEELDDEGSEFSFGVNDEKANGEHKDVGEDDETEDMLNGHSQTEYSKIVLTSKKSFEMEEDVLDTQDIPEDSIIKYAMSEAKSEGLFQSLLETSEPKDGSRIEEVLLSAESKKVTISSEYLEFSEEDRLTMLVQNPYLNDKTNKDEPKTVAKSLLVDEELLVSANQQINNEKYEGVLVTKTLHDDEDSWSSDD</sequence>
<dbReference type="Gene3D" id="1.20.5.170">
    <property type="match status" value="1"/>
</dbReference>
<protein>
    <submittedName>
        <fullName evidence="5">Tanabin isoform X1</fullName>
    </submittedName>
</protein>
<feature type="compositionally biased region" description="Basic and acidic residues" evidence="3">
    <location>
        <begin position="1445"/>
        <end position="1460"/>
    </location>
</feature>
<dbReference type="OMA" id="YTKAPQV"/>
<comment type="similarity">
    <text evidence="1">Belongs to the intermediate filament family.</text>
</comment>
<name>A0A1L8F4L7_XENLA</name>
<evidence type="ECO:0000256" key="2">
    <source>
        <dbReference type="SAM" id="Coils"/>
    </source>
</evidence>
<feature type="compositionally biased region" description="Acidic residues" evidence="3">
    <location>
        <begin position="1680"/>
        <end position="1691"/>
    </location>
</feature>
<feature type="compositionally biased region" description="Polar residues" evidence="3">
    <location>
        <begin position="1629"/>
        <end position="1639"/>
    </location>
</feature>
<dbReference type="PaxDb" id="8355-A0A1L8F4L7"/>
<feature type="region of interest" description="Disordered" evidence="3">
    <location>
        <begin position="785"/>
        <end position="816"/>
    </location>
</feature>
<dbReference type="Gene3D" id="1.20.5.1160">
    <property type="entry name" value="Vasodilator-stimulated phosphoprotein"/>
    <property type="match status" value="1"/>
</dbReference>
<dbReference type="GO" id="GO:0030844">
    <property type="term" value="P:positive regulation of intermediate filament depolymerization"/>
    <property type="evidence" value="ECO:0000318"/>
    <property type="project" value="GO_Central"/>
</dbReference>
<feature type="compositionally biased region" description="Polar residues" evidence="3">
    <location>
        <begin position="980"/>
        <end position="990"/>
    </location>
</feature>
<dbReference type="FunFam" id="1.20.5.170:FF:000081">
    <property type="entry name" value="Nestin"/>
    <property type="match status" value="1"/>
</dbReference>
<dbReference type="InterPro" id="IPR018039">
    <property type="entry name" value="IF_conserved"/>
</dbReference>
<feature type="compositionally biased region" description="Basic and acidic residues" evidence="3">
    <location>
        <begin position="1352"/>
        <end position="1367"/>
    </location>
</feature>
<reference evidence="5" key="1">
    <citation type="submission" date="2025-08" db="UniProtKB">
        <authorList>
            <consortium name="RefSeq"/>
        </authorList>
    </citation>
    <scope>IDENTIFICATION</scope>
    <source>
        <strain evidence="5">J_2021</strain>
        <tissue evidence="5">Erythrocytes</tissue>
    </source>
</reference>
<dbReference type="SUPFAM" id="SSF64593">
    <property type="entry name" value="Intermediate filament protein, coiled coil region"/>
    <property type="match status" value="1"/>
</dbReference>
<feature type="compositionally biased region" description="Basic and acidic residues" evidence="3">
    <location>
        <begin position="1074"/>
        <end position="1086"/>
    </location>
</feature>
<feature type="compositionally biased region" description="Polar residues" evidence="3">
    <location>
        <begin position="1474"/>
        <end position="1486"/>
    </location>
</feature>
<accession>A0A1L8F4L7</accession>
<feature type="region of interest" description="Disordered" evidence="3">
    <location>
        <begin position="976"/>
        <end position="996"/>
    </location>
</feature>
<feature type="region of interest" description="Disordered" evidence="3">
    <location>
        <begin position="1560"/>
        <end position="1725"/>
    </location>
</feature>
<feature type="coiled-coil region" evidence="2">
    <location>
        <begin position="17"/>
        <end position="51"/>
    </location>
</feature>
<feature type="compositionally biased region" description="Polar residues" evidence="3">
    <location>
        <begin position="1576"/>
        <end position="1586"/>
    </location>
</feature>
<dbReference type="STRING" id="8355.A0A1L8F4L7"/>